<dbReference type="EMBL" id="CP010554">
    <property type="protein sequence ID" value="AJP48798.1"/>
    <property type="molecule type" value="Genomic_DNA"/>
</dbReference>
<dbReference type="HOGENOM" id="CLU_054716_0_0_4"/>
<evidence type="ECO:0000313" key="1">
    <source>
        <dbReference type="EMBL" id="AJP48798.1"/>
    </source>
</evidence>
<accession>A0A0C5JAI5</accession>
<dbReference type="AlphaFoldDB" id="A0A0C5JAI5"/>
<dbReference type="KEGG" id="rbu:PG1C_10865"/>
<name>A0A0C5JAI5_9PROT</name>
<keyword evidence="2" id="KW-1185">Reference proteome</keyword>
<reference evidence="1 2" key="1">
    <citation type="journal article" date="2015" name="Genome Announc.">
        <title>Complete Genome Sequence of a Novel Bacterium within the Family Rhodocyclaceae That Degrades Polycyclic Aromatic Hydrocarbons.</title>
        <authorList>
            <person name="Singleton D.R."/>
            <person name="Dickey A.N."/>
            <person name="Scholl E.H."/>
            <person name="Wright F.A."/>
            <person name="Aitken M.D."/>
        </authorList>
    </citation>
    <scope>NUCLEOTIDE SEQUENCE [LARGE SCALE GENOMIC DNA]</scope>
    <source>
        <strain evidence="2">PG1-Ca6</strain>
    </source>
</reference>
<proteinExistence type="predicted"/>
<sequence length="357" mass="40272">MLPMAASLGEDIELSLPVDALLLENVKGVLAIWREWYPELHDVHIQCPVLSYQAPCQAPCATRTAAFFSGGIDSYFTIARRIPGNDFGIPTVGRVDDLLTVWGFDVGVYDEAQFRPLSNMLATSAQHLGLRQIIFRTNLRAAEKLIPFKDMWRRLSHGVGLAFIGLTLERTYKEVVIGSSYTYGNLFPWGSHPLQDVLFSTSSLQFVHDGASFTRVEKTDVVAKLPIAQSALHVCFAKGDSNCSRCDKCYRTMMTLDLLGHRKHTRALFDWSAYRVEAIRKLFIRSRGDKIFKNDIIVAARKHHRQEIVDALSAAERRSKVLRPLVKASEWLMTQPGIWRLGITAKAFLLRGPIRKI</sequence>
<protein>
    <submittedName>
        <fullName evidence="1">Uncharacterized protein</fullName>
    </submittedName>
</protein>
<organism evidence="1 2">
    <name type="scientific">Rugosibacter aromaticivorans</name>
    <dbReference type="NCBI Taxonomy" id="1565605"/>
    <lineage>
        <taxon>Bacteria</taxon>
        <taxon>Pseudomonadati</taxon>
        <taxon>Pseudomonadota</taxon>
        <taxon>Betaproteobacteria</taxon>
        <taxon>Nitrosomonadales</taxon>
        <taxon>Sterolibacteriaceae</taxon>
        <taxon>Rugosibacter</taxon>
    </lineage>
</organism>
<dbReference type="Proteomes" id="UP000061603">
    <property type="component" value="Chromosome"/>
</dbReference>
<evidence type="ECO:0000313" key="2">
    <source>
        <dbReference type="Proteomes" id="UP000061603"/>
    </source>
</evidence>
<gene>
    <name evidence="1" type="ORF">PG1C_10865</name>
</gene>
<dbReference type="STRING" id="1565605.PG1C_10865"/>